<feature type="transmembrane region" description="Helical" evidence="4">
    <location>
        <begin position="256"/>
        <end position="275"/>
    </location>
</feature>
<feature type="transmembrane region" description="Helical" evidence="4">
    <location>
        <begin position="25"/>
        <end position="43"/>
    </location>
</feature>
<comment type="caution">
    <text evidence="5">The sequence shown here is derived from an EMBL/GenBank/DDBJ whole genome shotgun (WGS) entry which is preliminary data.</text>
</comment>
<protein>
    <submittedName>
        <fullName evidence="5">MFS transporter</fullName>
    </submittedName>
</protein>
<dbReference type="CDD" id="cd06174">
    <property type="entry name" value="MFS"/>
    <property type="match status" value="1"/>
</dbReference>
<feature type="transmembrane region" description="Helical" evidence="4">
    <location>
        <begin position="171"/>
        <end position="190"/>
    </location>
</feature>
<dbReference type="PANTHER" id="PTHR43596:SF1">
    <property type="entry name" value="ADP,ATP CARRIER PROTEIN"/>
    <property type="match status" value="1"/>
</dbReference>
<proteinExistence type="predicted"/>
<evidence type="ECO:0000256" key="2">
    <source>
        <dbReference type="ARBA" id="ARBA00022989"/>
    </source>
</evidence>
<feature type="transmembrane region" description="Helical" evidence="4">
    <location>
        <begin position="327"/>
        <end position="353"/>
    </location>
</feature>
<dbReference type="InterPro" id="IPR036259">
    <property type="entry name" value="MFS_trans_sf"/>
</dbReference>
<feature type="transmembrane region" description="Helical" evidence="4">
    <location>
        <begin position="140"/>
        <end position="159"/>
    </location>
</feature>
<feature type="transmembrane region" description="Helical" evidence="4">
    <location>
        <begin position="109"/>
        <end position="128"/>
    </location>
</feature>
<dbReference type="Gene3D" id="1.20.1250.20">
    <property type="entry name" value="MFS general substrate transporter like domains"/>
    <property type="match status" value="1"/>
</dbReference>
<gene>
    <name evidence="5" type="ORF">EBB59_11540</name>
</gene>
<dbReference type="RefSeq" id="WP_122102337.1">
    <property type="nucleotide sequence ID" value="NZ_RFLY01000019.1"/>
</dbReference>
<evidence type="ECO:0000256" key="4">
    <source>
        <dbReference type="SAM" id="Phobius"/>
    </source>
</evidence>
<dbReference type="EMBL" id="RFLY01000019">
    <property type="protein sequence ID" value="RMH88635.1"/>
    <property type="molecule type" value="Genomic_DNA"/>
</dbReference>
<dbReference type="AlphaFoldDB" id="A0A3M2HJT7"/>
<dbReference type="GO" id="GO:0022857">
    <property type="term" value="F:transmembrane transporter activity"/>
    <property type="evidence" value="ECO:0007669"/>
    <property type="project" value="InterPro"/>
</dbReference>
<feature type="transmembrane region" description="Helical" evidence="4">
    <location>
        <begin position="415"/>
        <end position="435"/>
    </location>
</feature>
<dbReference type="Proteomes" id="UP000275012">
    <property type="component" value="Unassembled WGS sequence"/>
</dbReference>
<name>A0A3M2HJT7_9GAMM</name>
<sequence length="447" mass="49776">MPEPVANQEVSALARLREELADSPPLWWALLYFFCLLCGYYVLRPVRDAMGAAGNAVTVFPRAWIEWAGSHGWALKDFTLQILFTGTFIVMLALQPFYGALVARFPRRVFLPMLYLLFIACLLGFWWAFDRQISGRGAVFFIWVAVFNLFAVSVFWSYMADVFSHAQAKRVYGFIGAGGTIGALVGPAITREMVGRIGVDNLLLISAGFLVVCLLCIVQLRPWAQRREGVRWPGNRGEAMGGSIWAGLRLVARDPLLAALAMLMFFGVGVGTLLYNEQAAIVKLAYPDEASATRFYSTIDWAINIVTIVVQLFVTRWLLRRHGLAPALLIPVFGILIGYCVLAMSPLPLFVAITQVLTRAGEFSLAKPGRETLYTRVDRESRYKAKAFIDTAVYRGGDLGFVWLHKWLATFGSRAVFVAGIGVALAMLASAWQVLRRQKALQEQVER</sequence>
<evidence type="ECO:0000256" key="3">
    <source>
        <dbReference type="ARBA" id="ARBA00023136"/>
    </source>
</evidence>
<dbReference type="PANTHER" id="PTHR43596">
    <property type="entry name" value="ADP,ATP CARRIER PROTEIN"/>
    <property type="match status" value="1"/>
</dbReference>
<dbReference type="SUPFAM" id="SSF103473">
    <property type="entry name" value="MFS general substrate transporter"/>
    <property type="match status" value="1"/>
</dbReference>
<accession>A0A3M2HJT7</accession>
<keyword evidence="2 4" id="KW-1133">Transmembrane helix</keyword>
<feature type="transmembrane region" description="Helical" evidence="4">
    <location>
        <begin position="202"/>
        <end position="220"/>
    </location>
</feature>
<dbReference type="InterPro" id="IPR011701">
    <property type="entry name" value="MFS"/>
</dbReference>
<keyword evidence="3 4" id="KW-0472">Membrane</keyword>
<keyword evidence="6" id="KW-1185">Reference proteome</keyword>
<evidence type="ECO:0000256" key="1">
    <source>
        <dbReference type="ARBA" id="ARBA00022692"/>
    </source>
</evidence>
<feature type="transmembrane region" description="Helical" evidence="4">
    <location>
        <begin position="295"/>
        <end position="315"/>
    </location>
</feature>
<evidence type="ECO:0000313" key="5">
    <source>
        <dbReference type="EMBL" id="RMH88635.1"/>
    </source>
</evidence>
<organism evidence="5 6">
    <name type="scientific">Solilutibacter pythonis</name>
    <dbReference type="NCBI Taxonomy" id="2483112"/>
    <lineage>
        <taxon>Bacteria</taxon>
        <taxon>Pseudomonadati</taxon>
        <taxon>Pseudomonadota</taxon>
        <taxon>Gammaproteobacteria</taxon>
        <taxon>Lysobacterales</taxon>
        <taxon>Lysobacteraceae</taxon>
        <taxon>Solilutibacter</taxon>
    </lineage>
</organism>
<reference evidence="5 6" key="1">
    <citation type="submission" date="2018-10" db="EMBL/GenBank/DDBJ databases">
        <title>Proposal of Lysobacter pythonis sp. nov. isolated from royal pythons (Python regius).</title>
        <authorList>
            <person name="Hans-Juergen B."/>
            <person name="Huptas C."/>
            <person name="Sandra B."/>
            <person name="Igor L."/>
            <person name="Joachim S."/>
            <person name="Siegfried S."/>
            <person name="Mareike W."/>
            <person name="Peter K."/>
        </authorList>
    </citation>
    <scope>NUCLEOTIDE SEQUENCE [LARGE SCALE GENOMIC DNA]</scope>
    <source>
        <strain evidence="5 6">4284/11</strain>
    </source>
</reference>
<keyword evidence="1 4" id="KW-0812">Transmembrane</keyword>
<dbReference type="OrthoDB" id="199378at2"/>
<feature type="transmembrane region" description="Helical" evidence="4">
    <location>
        <begin position="78"/>
        <end position="97"/>
    </location>
</feature>
<dbReference type="Pfam" id="PF07690">
    <property type="entry name" value="MFS_1"/>
    <property type="match status" value="1"/>
</dbReference>
<evidence type="ECO:0000313" key="6">
    <source>
        <dbReference type="Proteomes" id="UP000275012"/>
    </source>
</evidence>